<reference evidence="1 2" key="1">
    <citation type="journal article" date="2014" name="PLoS Genet.">
        <title>Phylogenetically driven sequencing of extremely halophilic archaea reveals strategies for static and dynamic osmo-response.</title>
        <authorList>
            <person name="Becker E.A."/>
            <person name="Seitzer P.M."/>
            <person name="Tritt A."/>
            <person name="Larsen D."/>
            <person name="Krusor M."/>
            <person name="Yao A.I."/>
            <person name="Wu D."/>
            <person name="Madern D."/>
            <person name="Eisen J.A."/>
            <person name="Darling A.E."/>
            <person name="Facciotti M.T."/>
        </authorList>
    </citation>
    <scope>NUCLEOTIDE SEQUENCE [LARGE SCALE GENOMIC DNA]</scope>
    <source>
        <strain evidence="1 2">DSM 10284</strain>
    </source>
</reference>
<comment type="caution">
    <text evidence="1">The sequence shown here is derived from an EMBL/GenBank/DDBJ whole genome shotgun (WGS) entry which is preliminary data.</text>
</comment>
<dbReference type="PATRIC" id="fig|1227466.3.peg.3449"/>
<keyword evidence="2" id="KW-1185">Reference proteome</keyword>
<name>M0E6G5_9EURY</name>
<dbReference type="Proteomes" id="UP000011509">
    <property type="component" value="Unassembled WGS sequence"/>
</dbReference>
<accession>M0E6G5</accession>
<gene>
    <name evidence="1" type="ORF">C464_17397</name>
</gene>
<dbReference type="AlphaFoldDB" id="M0E6G5"/>
<evidence type="ECO:0000313" key="1">
    <source>
        <dbReference type="EMBL" id="ELZ42653.1"/>
    </source>
</evidence>
<evidence type="ECO:0000313" key="2">
    <source>
        <dbReference type="Proteomes" id="UP000011509"/>
    </source>
</evidence>
<sequence length="394" mass="44975">MEVEEALSPEAVREVVRKIQRYLWEEDTSDAQDRINSKISDQFWKTVTRTDESSGDDVPYESLANGVADLIGYIESEDDDDLPWWLHDFEWSFESTGDGEFSTSDGDLERLESFDPNTTRVKISEYSSGSDREDLDGLIDGIVSVRDELVKHTDIDDPSDLITGEEKERFPDSIFSIMESDPDDDDPSRIETTGEFNGWLKELVRLCPPFNRTTTALIWYNVGLPVYAVEDLGVDVDVLTDVGLSDEDDDEHVYSSTYRNAFADIMRFRGVFDREVAVETEDTEMGAGLELAYIDAWASATNQLDDEKQETIRMCSSDRASNLDDNERSRRAPHCLELPVRYDYDEGYYLTFDTQCRGFHRRLSKYNDSQHDRSKNIVSALGSRYNLLATTIDG</sequence>
<proteinExistence type="predicted"/>
<protein>
    <submittedName>
        <fullName evidence="1">Uncharacterized protein</fullName>
    </submittedName>
</protein>
<dbReference type="EMBL" id="AOJL01000068">
    <property type="protein sequence ID" value="ELZ42653.1"/>
    <property type="molecule type" value="Genomic_DNA"/>
</dbReference>
<organism evidence="1 2">
    <name type="scientific">Halorubrum coriense DSM 10284</name>
    <dbReference type="NCBI Taxonomy" id="1227466"/>
    <lineage>
        <taxon>Archaea</taxon>
        <taxon>Methanobacteriati</taxon>
        <taxon>Methanobacteriota</taxon>
        <taxon>Stenosarchaea group</taxon>
        <taxon>Halobacteria</taxon>
        <taxon>Halobacteriales</taxon>
        <taxon>Haloferacaceae</taxon>
        <taxon>Halorubrum</taxon>
    </lineage>
</organism>